<keyword evidence="1" id="KW-0732">Signal</keyword>
<evidence type="ECO:0000256" key="1">
    <source>
        <dbReference type="SAM" id="SignalP"/>
    </source>
</evidence>
<evidence type="ECO:0008006" key="4">
    <source>
        <dbReference type="Google" id="ProtNLM"/>
    </source>
</evidence>
<dbReference type="Gene3D" id="2.60.120.260">
    <property type="entry name" value="Galactose-binding domain-like"/>
    <property type="match status" value="1"/>
</dbReference>
<gene>
    <name evidence="2" type="ORF">ACA1_256600</name>
</gene>
<feature type="chain" id="PRO_5003990321" description="DUF642 domain-containing protein" evidence="1">
    <location>
        <begin position="29"/>
        <end position="410"/>
    </location>
</feature>
<dbReference type="AlphaFoldDB" id="L8GH50"/>
<dbReference type="KEGG" id="acan:ACA1_256600"/>
<evidence type="ECO:0000313" key="2">
    <source>
        <dbReference type="EMBL" id="ELR11521.1"/>
    </source>
</evidence>
<dbReference type="GeneID" id="14912162"/>
<proteinExistence type="predicted"/>
<organism evidence="2 3">
    <name type="scientific">Acanthamoeba castellanii (strain ATCC 30010 / Neff)</name>
    <dbReference type="NCBI Taxonomy" id="1257118"/>
    <lineage>
        <taxon>Eukaryota</taxon>
        <taxon>Amoebozoa</taxon>
        <taxon>Discosea</taxon>
        <taxon>Longamoebia</taxon>
        <taxon>Centramoebida</taxon>
        <taxon>Acanthamoebidae</taxon>
        <taxon>Acanthamoeba</taxon>
    </lineage>
</organism>
<dbReference type="RefSeq" id="XP_004333534.1">
    <property type="nucleotide sequence ID" value="XM_004333486.1"/>
</dbReference>
<protein>
    <recommendedName>
        <fullName evidence="4">DUF642 domain-containing protein</fullName>
    </recommendedName>
</protein>
<keyword evidence="3" id="KW-1185">Reference proteome</keyword>
<evidence type="ECO:0000313" key="3">
    <source>
        <dbReference type="Proteomes" id="UP000011083"/>
    </source>
</evidence>
<sequence>MMTTSSSTPLVLITVLICAIFAISCARGEMVVNGQFTTDLSGWTVTTGAYSGYLKQLNGQCAMGSVGGLGNITQTLATTSGATYTVRFTLGCSQGTPNAFLAKFGGSTLLSLINGPAQAQTQYCRTVAVRSTSTVLFFGARHDPAAYLLDDPLPQPHAHHFAHAVHHPVAFAHVIAHCIAYVYSHAVHHPFVFAVDVAGAVAPIEVPCTTGNASFSWLGHNNGLGPWGAAPDPLLGWLAVNCFANAVRGVSSVRSFTYHLRPYNVSGALFVFDDSSASPAARGFVIDAAAQTIVAATDITPGLPTSFVTVVPAVQPTYTPGPGHLLWAARRADPARTYLLAFCAEPASPGTNQYWFLEEGWVDTNPGALTTCADGAGCFATPAGANWVSHTAHVLTTVVDYTCDAPTTAP</sequence>
<dbReference type="EMBL" id="KB008148">
    <property type="protein sequence ID" value="ELR11521.1"/>
    <property type="molecule type" value="Genomic_DNA"/>
</dbReference>
<reference evidence="2 3" key="1">
    <citation type="journal article" date="2013" name="Genome Biol.">
        <title>Genome of Acanthamoeba castellanii highlights extensive lateral gene transfer and early evolution of tyrosine kinase signaling.</title>
        <authorList>
            <person name="Clarke M."/>
            <person name="Lohan A.J."/>
            <person name="Liu B."/>
            <person name="Lagkouvardos I."/>
            <person name="Roy S."/>
            <person name="Zafar N."/>
            <person name="Bertelli C."/>
            <person name="Schilde C."/>
            <person name="Kianianmomeni A."/>
            <person name="Burglin T.R."/>
            <person name="Frech C."/>
            <person name="Turcotte B."/>
            <person name="Kopec K.O."/>
            <person name="Synnott J.M."/>
            <person name="Choo C."/>
            <person name="Paponov I."/>
            <person name="Finkler A."/>
            <person name="Soon Heng Tan C."/>
            <person name="Hutchins A.P."/>
            <person name="Weinmeier T."/>
            <person name="Rattei T."/>
            <person name="Chu J.S."/>
            <person name="Gimenez G."/>
            <person name="Irimia M."/>
            <person name="Rigden D.J."/>
            <person name="Fitzpatrick D.A."/>
            <person name="Lorenzo-Morales J."/>
            <person name="Bateman A."/>
            <person name="Chiu C.H."/>
            <person name="Tang P."/>
            <person name="Hegemann P."/>
            <person name="Fromm H."/>
            <person name="Raoult D."/>
            <person name="Greub G."/>
            <person name="Miranda-Saavedra D."/>
            <person name="Chen N."/>
            <person name="Nash P."/>
            <person name="Ginger M.L."/>
            <person name="Horn M."/>
            <person name="Schaap P."/>
            <person name="Caler L."/>
            <person name="Loftus B."/>
        </authorList>
    </citation>
    <scope>NUCLEOTIDE SEQUENCE [LARGE SCALE GENOMIC DNA]</scope>
    <source>
        <strain evidence="2 3">Neff</strain>
    </source>
</reference>
<dbReference type="VEuPathDB" id="AmoebaDB:ACA1_256600"/>
<name>L8GH50_ACACF</name>
<feature type="signal peptide" evidence="1">
    <location>
        <begin position="1"/>
        <end position="28"/>
    </location>
</feature>
<dbReference type="Proteomes" id="UP000011083">
    <property type="component" value="Unassembled WGS sequence"/>
</dbReference>
<dbReference type="SUPFAM" id="SSF49785">
    <property type="entry name" value="Galactose-binding domain-like"/>
    <property type="match status" value="1"/>
</dbReference>
<dbReference type="InterPro" id="IPR008979">
    <property type="entry name" value="Galactose-bd-like_sf"/>
</dbReference>
<accession>L8GH50</accession>